<comment type="caution">
    <text evidence="9">The sequence shown here is derived from an EMBL/GenBank/DDBJ whole genome shotgun (WGS) entry which is preliminary data.</text>
</comment>
<dbReference type="PANTHER" id="PTHR22600:SF57">
    <property type="entry name" value="BETA-N-ACETYLHEXOSAMINIDASE"/>
    <property type="match status" value="1"/>
</dbReference>
<dbReference type="OrthoDB" id="9763537at2"/>
<keyword evidence="4 9" id="KW-0378">Hydrolase</keyword>
<name>A0A2S7WAR5_9FLAO</name>
<dbReference type="Pfam" id="PF00728">
    <property type="entry name" value="Glyco_hydro_20"/>
    <property type="match status" value="1"/>
</dbReference>
<dbReference type="InterPro" id="IPR017853">
    <property type="entry name" value="GH"/>
</dbReference>
<keyword evidence="10" id="KW-1185">Reference proteome</keyword>
<dbReference type="CDD" id="cd06563">
    <property type="entry name" value="GH20_chitobiase-like"/>
    <property type="match status" value="1"/>
</dbReference>
<dbReference type="AlphaFoldDB" id="A0A2S7WAR5"/>
<dbReference type="Pfam" id="PF02838">
    <property type="entry name" value="Glyco_hydro_20b"/>
    <property type="match status" value="1"/>
</dbReference>
<dbReference type="Gene3D" id="3.30.379.10">
    <property type="entry name" value="Chitobiase/beta-hexosaminidase domain 2-like"/>
    <property type="match status" value="1"/>
</dbReference>
<evidence type="ECO:0000313" key="9">
    <source>
        <dbReference type="EMBL" id="PQJ74734.1"/>
    </source>
</evidence>
<dbReference type="GO" id="GO:0016020">
    <property type="term" value="C:membrane"/>
    <property type="evidence" value="ECO:0007669"/>
    <property type="project" value="TreeGrafter"/>
</dbReference>
<protein>
    <recommendedName>
        <fullName evidence="3">beta-N-acetylhexosaminidase</fullName>
        <ecNumber evidence="3">3.2.1.52</ecNumber>
    </recommendedName>
</protein>
<dbReference type="EMBL" id="MSCL01000001">
    <property type="protein sequence ID" value="PQJ74734.1"/>
    <property type="molecule type" value="Genomic_DNA"/>
</dbReference>
<proteinExistence type="inferred from homology"/>
<evidence type="ECO:0000256" key="2">
    <source>
        <dbReference type="ARBA" id="ARBA00006285"/>
    </source>
</evidence>
<dbReference type="SUPFAM" id="SSF55545">
    <property type="entry name" value="beta-N-acetylhexosaminidase-like domain"/>
    <property type="match status" value="1"/>
</dbReference>
<evidence type="ECO:0000256" key="6">
    <source>
        <dbReference type="PIRSR" id="PIRSR625705-1"/>
    </source>
</evidence>
<dbReference type="PIRSF" id="PIRSF001093">
    <property type="entry name" value="B-hxosamndse_ab_euk"/>
    <property type="match status" value="1"/>
</dbReference>
<evidence type="ECO:0000256" key="5">
    <source>
        <dbReference type="ARBA" id="ARBA00023295"/>
    </source>
</evidence>
<sequence>MNPKNSSIFILLLFLNILNLISQNDVIIPKPNEISFRKETFQIDQKTIILSNEKTYKSAYLLKEYFKNSFDISLKISEKTIQKTNVIQFQFDDKIADEGYKLTIVNGIINIEASSEKGWFYGIQTLIQICDYNAFYSKELKSLKLKEATINDAPRFKWRAFMLDEARYFKGKEQVKLLLDEMAHLKMNVFHWHLTDDQGWRIEIKKYPRLTQIGATRKSTQIGPLEWDSPIQSGEVHEGFYSQEDIKEIIEYANERHITIVPEIEMPGHSSAAIAAYSWLGTSKNDIEVPIKFGVGTDVYDVADPKVYQFLTDVLEEVMALFPSKVIHIGGDEVKYNHWKSSKSVNEYMKKNNLKTPADLQVHFTNNISNFIQSKNRRMMGWNEIMGHNLHDYQQKNDTKTSQMLAKETIVHFWKGDIELATAAASNGYEIVNSFHNFSYLDYHYKNLPLSKAYSFDPIPEDLDAKYHDKIIGLGCQMWGEWIPTRGNMHFQVFPRIAAYAEIGWTKKELKDFDSFKSNLSSLEKRWTEKGIYFAPNAEVEKN</sequence>
<dbReference type="PANTHER" id="PTHR22600">
    <property type="entry name" value="BETA-HEXOSAMINIDASE"/>
    <property type="match status" value="1"/>
</dbReference>
<keyword evidence="5" id="KW-0326">Glycosidase</keyword>
<dbReference type="Gene3D" id="3.20.20.80">
    <property type="entry name" value="Glycosidases"/>
    <property type="match status" value="1"/>
</dbReference>
<dbReference type="InterPro" id="IPR015882">
    <property type="entry name" value="HEX_bac_N"/>
</dbReference>
<evidence type="ECO:0000259" key="8">
    <source>
        <dbReference type="Pfam" id="PF02838"/>
    </source>
</evidence>
<feature type="active site" description="Proton donor" evidence="6">
    <location>
        <position position="333"/>
    </location>
</feature>
<comment type="catalytic activity">
    <reaction evidence="1">
        <text>Hydrolysis of terminal non-reducing N-acetyl-D-hexosamine residues in N-acetyl-beta-D-hexosaminides.</text>
        <dbReference type="EC" id="3.2.1.52"/>
    </reaction>
</comment>
<gene>
    <name evidence="9" type="ORF">BTO13_05450</name>
</gene>
<organism evidence="9 10">
    <name type="scientific">Polaribacter gangjinensis</name>
    <dbReference type="NCBI Taxonomy" id="574710"/>
    <lineage>
        <taxon>Bacteria</taxon>
        <taxon>Pseudomonadati</taxon>
        <taxon>Bacteroidota</taxon>
        <taxon>Flavobacteriia</taxon>
        <taxon>Flavobacteriales</taxon>
        <taxon>Flavobacteriaceae</taxon>
    </lineage>
</organism>
<feature type="domain" description="Glycoside hydrolase family 20 catalytic" evidence="7">
    <location>
        <begin position="156"/>
        <end position="507"/>
    </location>
</feature>
<dbReference type="EC" id="3.2.1.52" evidence="3"/>
<evidence type="ECO:0000256" key="1">
    <source>
        <dbReference type="ARBA" id="ARBA00001231"/>
    </source>
</evidence>
<evidence type="ECO:0000313" key="10">
    <source>
        <dbReference type="Proteomes" id="UP000237608"/>
    </source>
</evidence>
<dbReference type="GO" id="GO:0004563">
    <property type="term" value="F:beta-N-acetylhexosaminidase activity"/>
    <property type="evidence" value="ECO:0007669"/>
    <property type="project" value="UniProtKB-EC"/>
</dbReference>
<evidence type="ECO:0000256" key="3">
    <source>
        <dbReference type="ARBA" id="ARBA00012663"/>
    </source>
</evidence>
<evidence type="ECO:0000259" key="7">
    <source>
        <dbReference type="Pfam" id="PF00728"/>
    </source>
</evidence>
<dbReference type="SUPFAM" id="SSF51445">
    <property type="entry name" value="(Trans)glycosidases"/>
    <property type="match status" value="1"/>
</dbReference>
<dbReference type="Proteomes" id="UP000237608">
    <property type="component" value="Unassembled WGS sequence"/>
</dbReference>
<dbReference type="PRINTS" id="PR00738">
    <property type="entry name" value="GLHYDRLASE20"/>
</dbReference>
<dbReference type="GO" id="GO:0030203">
    <property type="term" value="P:glycosaminoglycan metabolic process"/>
    <property type="evidence" value="ECO:0007669"/>
    <property type="project" value="TreeGrafter"/>
</dbReference>
<accession>A0A2S7WAR5</accession>
<dbReference type="InterPro" id="IPR025705">
    <property type="entry name" value="Beta_hexosaminidase_sua/sub"/>
</dbReference>
<reference evidence="9 10" key="1">
    <citation type="submission" date="2016-12" db="EMBL/GenBank/DDBJ databases">
        <title>Trade-off between light-utilization and light-protection in marine flavobacteria.</title>
        <authorList>
            <person name="Kumagai Y."/>
            <person name="Yoshizawa S."/>
            <person name="Kogure K."/>
            <person name="Iwasaki W."/>
        </authorList>
    </citation>
    <scope>NUCLEOTIDE SEQUENCE [LARGE SCALE GENOMIC DNA]</scope>
    <source>
        <strain evidence="9 10">KCTC 22729</strain>
    </source>
</reference>
<dbReference type="InterPro" id="IPR029018">
    <property type="entry name" value="Hex-like_dom2"/>
</dbReference>
<dbReference type="InterPro" id="IPR015883">
    <property type="entry name" value="Glyco_hydro_20_cat"/>
</dbReference>
<evidence type="ECO:0000256" key="4">
    <source>
        <dbReference type="ARBA" id="ARBA00022801"/>
    </source>
</evidence>
<feature type="domain" description="Beta-hexosaminidase bacterial type N-terminal" evidence="8">
    <location>
        <begin position="27"/>
        <end position="153"/>
    </location>
</feature>
<dbReference type="GO" id="GO:0005975">
    <property type="term" value="P:carbohydrate metabolic process"/>
    <property type="evidence" value="ECO:0007669"/>
    <property type="project" value="InterPro"/>
</dbReference>
<comment type="similarity">
    <text evidence="2">Belongs to the glycosyl hydrolase 20 family.</text>
</comment>